<evidence type="ECO:0000256" key="1">
    <source>
        <dbReference type="ARBA" id="ARBA00007197"/>
    </source>
</evidence>
<dbReference type="EMBL" id="AAXA02000011">
    <property type="protein sequence ID" value="EDR47678.1"/>
    <property type="molecule type" value="Genomic_DNA"/>
</dbReference>
<reference evidence="7 8" key="2">
    <citation type="submission" date="2007-10" db="EMBL/GenBank/DDBJ databases">
        <authorList>
            <person name="Fulton L."/>
            <person name="Clifton S."/>
            <person name="Fulton B."/>
            <person name="Xu J."/>
            <person name="Minx P."/>
            <person name="Pepin K.H."/>
            <person name="Johnson M."/>
            <person name="Thiruvilangam P."/>
            <person name="Bhonagiri V."/>
            <person name="Nash W.E."/>
            <person name="Wang C."/>
            <person name="Mardis E.R."/>
            <person name="Wilson R.K."/>
        </authorList>
    </citation>
    <scope>NUCLEOTIDE SEQUENCE [LARGE SCALE GENOMIC DNA]</scope>
    <source>
        <strain evidence="7 8">ATCC 27755</strain>
    </source>
</reference>
<evidence type="ECO:0000313" key="8">
    <source>
        <dbReference type="Proteomes" id="UP000005359"/>
    </source>
</evidence>
<evidence type="ECO:0000259" key="5">
    <source>
        <dbReference type="Pfam" id="PF00542"/>
    </source>
</evidence>
<dbReference type="FunFam" id="3.30.1390.10:FF:000001">
    <property type="entry name" value="50S ribosomal protein L7/L12"/>
    <property type="match status" value="1"/>
</dbReference>
<dbReference type="InterPro" id="IPR008932">
    <property type="entry name" value="Ribosomal_bL12_oligo"/>
</dbReference>
<organism evidence="7 8">
    <name type="scientific">Dorea formicigenerans ATCC 27755</name>
    <dbReference type="NCBI Taxonomy" id="411461"/>
    <lineage>
        <taxon>Bacteria</taxon>
        <taxon>Bacillati</taxon>
        <taxon>Bacillota</taxon>
        <taxon>Clostridia</taxon>
        <taxon>Lachnospirales</taxon>
        <taxon>Lachnospiraceae</taxon>
        <taxon>Dorea</taxon>
    </lineage>
</organism>
<dbReference type="InterPro" id="IPR036235">
    <property type="entry name" value="Ribosomal_bL12_oligo_N_sf"/>
</dbReference>
<comment type="similarity">
    <text evidence="1 4">Belongs to the bacterial ribosomal protein bL12 family.</text>
</comment>
<feature type="domain" description="Large ribosomal subunit protein bL12 C-terminal" evidence="5">
    <location>
        <begin position="66"/>
        <end position="132"/>
    </location>
</feature>
<dbReference type="eggNOG" id="COG0222">
    <property type="taxonomic scope" value="Bacteria"/>
</dbReference>
<keyword evidence="3 4" id="KW-0687">Ribonucleoprotein</keyword>
<dbReference type="InterPro" id="IPR000206">
    <property type="entry name" value="Ribosomal_bL12"/>
</dbReference>
<dbReference type="NCBIfam" id="TIGR00855">
    <property type="entry name" value="L12"/>
    <property type="match status" value="1"/>
</dbReference>
<dbReference type="PANTHER" id="PTHR45987">
    <property type="entry name" value="39S RIBOSOMAL PROTEIN L12"/>
    <property type="match status" value="1"/>
</dbReference>
<dbReference type="GO" id="GO:0003735">
    <property type="term" value="F:structural constituent of ribosome"/>
    <property type="evidence" value="ECO:0007669"/>
    <property type="project" value="InterPro"/>
</dbReference>
<dbReference type="InterPro" id="IPR013823">
    <property type="entry name" value="Ribosomal_bL12_C"/>
</dbReference>
<evidence type="ECO:0000259" key="6">
    <source>
        <dbReference type="Pfam" id="PF16320"/>
    </source>
</evidence>
<dbReference type="Gene3D" id="3.30.1390.10">
    <property type="match status" value="1"/>
</dbReference>
<dbReference type="SUPFAM" id="SSF54736">
    <property type="entry name" value="ClpS-like"/>
    <property type="match status" value="1"/>
</dbReference>
<protein>
    <recommendedName>
        <fullName evidence="4">Large ribosomal subunit protein bL12</fullName>
    </recommendedName>
</protein>
<dbReference type="SUPFAM" id="SSF48300">
    <property type="entry name" value="Ribosomal protein L7/12, oligomerisation (N-terminal) domain"/>
    <property type="match status" value="1"/>
</dbReference>
<dbReference type="AlphaFoldDB" id="B0G4M6"/>
<name>B0G4M6_9FIRM</name>
<dbReference type="CDD" id="cd00387">
    <property type="entry name" value="Ribosomal_L7_L12"/>
    <property type="match status" value="1"/>
</dbReference>
<dbReference type="GO" id="GO:0022625">
    <property type="term" value="C:cytosolic large ribosomal subunit"/>
    <property type="evidence" value="ECO:0007669"/>
    <property type="project" value="TreeGrafter"/>
</dbReference>
<evidence type="ECO:0000313" key="7">
    <source>
        <dbReference type="EMBL" id="EDR47678.1"/>
    </source>
</evidence>
<gene>
    <name evidence="4 7" type="primary">rplL</name>
    <name evidence="7" type="ORF">DORFOR_01214</name>
</gene>
<sequence length="132" mass="13729">MLKMEENKMAKLTTAEFIDAIKELSVLELNDLVKACEEEFGVSAAAGVVVAAAGAEGGAAEEKDEFDVELVSAGAAKVKVIKAVREITGLGLKEAKELVDGAPKVVKEGASKAEAEDIKAKLEAEGAEVNLK</sequence>
<accession>B0G4M6</accession>
<dbReference type="Proteomes" id="UP000005359">
    <property type="component" value="Unassembled WGS sequence"/>
</dbReference>
<dbReference type="HAMAP" id="MF_00368">
    <property type="entry name" value="Ribosomal_bL12"/>
    <property type="match status" value="1"/>
</dbReference>
<evidence type="ECO:0000256" key="2">
    <source>
        <dbReference type="ARBA" id="ARBA00022980"/>
    </source>
</evidence>
<evidence type="ECO:0000256" key="4">
    <source>
        <dbReference type="HAMAP-Rule" id="MF_00368"/>
    </source>
</evidence>
<keyword evidence="2 4" id="KW-0689">Ribosomal protein</keyword>
<dbReference type="Gene3D" id="1.20.5.710">
    <property type="entry name" value="Single helix bin"/>
    <property type="match status" value="1"/>
</dbReference>
<dbReference type="PaxDb" id="411461-DORFOR_01214"/>
<comment type="function">
    <text evidence="4">Forms part of the ribosomal stalk which helps the ribosome interact with GTP-bound translation factors. Is thus essential for accurate translation.</text>
</comment>
<comment type="subunit">
    <text evidence="4">Homodimer. Part of the ribosomal stalk of the 50S ribosomal subunit. Forms a multimeric L10(L12)X complex, where L10 forms an elongated spine to which 2 to 4 L12 dimers bind in a sequential fashion. Binds GTP-bound translation factors.</text>
</comment>
<evidence type="ECO:0000256" key="3">
    <source>
        <dbReference type="ARBA" id="ARBA00023274"/>
    </source>
</evidence>
<reference evidence="7 8" key="1">
    <citation type="submission" date="2007-10" db="EMBL/GenBank/DDBJ databases">
        <title>Draft genome sequence of Dorea formicigenerans(ATCC 27755).</title>
        <authorList>
            <person name="Sudarsanam P."/>
            <person name="Ley R."/>
            <person name="Guruge J."/>
            <person name="Turnbaugh P.J."/>
            <person name="Mahowald M."/>
            <person name="Liep D."/>
            <person name="Gordon J."/>
        </authorList>
    </citation>
    <scope>NUCLEOTIDE SEQUENCE [LARGE SCALE GENOMIC DNA]</scope>
    <source>
        <strain evidence="7 8">ATCC 27755</strain>
    </source>
</reference>
<proteinExistence type="inferred from homology"/>
<dbReference type="GO" id="GO:0006412">
    <property type="term" value="P:translation"/>
    <property type="evidence" value="ECO:0007669"/>
    <property type="project" value="UniProtKB-UniRule"/>
</dbReference>
<feature type="domain" description="Large ribosomal subunit protein bL12 oligomerization" evidence="6">
    <location>
        <begin position="13"/>
        <end position="60"/>
    </location>
</feature>
<dbReference type="Pfam" id="PF00542">
    <property type="entry name" value="Ribosomal_L12"/>
    <property type="match status" value="1"/>
</dbReference>
<dbReference type="PANTHER" id="PTHR45987:SF4">
    <property type="entry name" value="LARGE RIBOSOMAL SUBUNIT PROTEIN BL12M"/>
    <property type="match status" value="1"/>
</dbReference>
<comment type="caution">
    <text evidence="7">The sequence shown here is derived from an EMBL/GenBank/DDBJ whole genome shotgun (WGS) entry which is preliminary data.</text>
</comment>
<dbReference type="STRING" id="411461.DORFOR_01214"/>
<dbReference type="GO" id="GO:0003729">
    <property type="term" value="F:mRNA binding"/>
    <property type="evidence" value="ECO:0007669"/>
    <property type="project" value="TreeGrafter"/>
</dbReference>
<dbReference type="Pfam" id="PF16320">
    <property type="entry name" value="Ribosomal_L12_N"/>
    <property type="match status" value="1"/>
</dbReference>
<dbReference type="InterPro" id="IPR014719">
    <property type="entry name" value="Ribosomal_bL12_C/ClpS-like"/>
</dbReference>